<keyword evidence="1" id="KW-0472">Membrane</keyword>
<gene>
    <name evidence="2" type="ORF">CCR75_002700</name>
</gene>
<evidence type="ECO:0000256" key="1">
    <source>
        <dbReference type="SAM" id="Phobius"/>
    </source>
</evidence>
<evidence type="ECO:0000313" key="3">
    <source>
        <dbReference type="Proteomes" id="UP000294530"/>
    </source>
</evidence>
<dbReference type="OrthoDB" id="2013818at2759"/>
<reference evidence="2 3" key="1">
    <citation type="journal article" date="2021" name="Genome Biol.">
        <title>AFLAP: assembly-free linkage analysis pipeline using k-mers from genome sequencing data.</title>
        <authorList>
            <person name="Fletcher K."/>
            <person name="Zhang L."/>
            <person name="Gil J."/>
            <person name="Han R."/>
            <person name="Cavanaugh K."/>
            <person name="Michelmore R."/>
        </authorList>
    </citation>
    <scope>NUCLEOTIDE SEQUENCE [LARGE SCALE GENOMIC DNA]</scope>
    <source>
        <strain evidence="2 3">SF5</strain>
    </source>
</reference>
<name>A0A976FQQ0_BRELC</name>
<dbReference type="GeneID" id="94346468"/>
<dbReference type="KEGG" id="blac:94346468"/>
<dbReference type="EMBL" id="SHOA02000004">
    <property type="protein sequence ID" value="TDH71193.1"/>
    <property type="molecule type" value="Genomic_DNA"/>
</dbReference>
<dbReference type="AlphaFoldDB" id="A0A976FQQ0"/>
<keyword evidence="1" id="KW-1133">Transmembrane helix</keyword>
<proteinExistence type="predicted"/>
<keyword evidence="1" id="KW-0812">Transmembrane</keyword>
<feature type="transmembrane region" description="Helical" evidence="1">
    <location>
        <begin position="37"/>
        <end position="56"/>
    </location>
</feature>
<keyword evidence="3" id="KW-1185">Reference proteome</keyword>
<protein>
    <submittedName>
        <fullName evidence="2">Uncharacterized protein</fullName>
    </submittedName>
</protein>
<sequence length="60" mass="6509">MGFNQAYAWNPTVAGTKSEDTILCYADADGTPVIEVILPRLLGLFFIILSMGLQSLDLGF</sequence>
<dbReference type="Proteomes" id="UP000294530">
    <property type="component" value="Unassembled WGS sequence"/>
</dbReference>
<dbReference type="RefSeq" id="XP_067820692.1">
    <property type="nucleotide sequence ID" value="XM_067960797.1"/>
</dbReference>
<evidence type="ECO:0000313" key="2">
    <source>
        <dbReference type="EMBL" id="TDH71193.1"/>
    </source>
</evidence>
<organism evidence="2 3">
    <name type="scientific">Bremia lactucae</name>
    <name type="common">Lettuce downy mildew</name>
    <dbReference type="NCBI Taxonomy" id="4779"/>
    <lineage>
        <taxon>Eukaryota</taxon>
        <taxon>Sar</taxon>
        <taxon>Stramenopiles</taxon>
        <taxon>Oomycota</taxon>
        <taxon>Peronosporomycetes</taxon>
        <taxon>Peronosporales</taxon>
        <taxon>Peronosporaceae</taxon>
        <taxon>Bremia</taxon>
    </lineage>
</organism>
<comment type="caution">
    <text evidence="2">The sequence shown here is derived from an EMBL/GenBank/DDBJ whole genome shotgun (WGS) entry which is preliminary data.</text>
</comment>
<accession>A0A976FQQ0</accession>